<keyword evidence="3" id="KW-1185">Reference proteome</keyword>
<comment type="caution">
    <text evidence="2">The sequence shown here is derived from an EMBL/GenBank/DDBJ whole genome shotgun (WGS) entry which is preliminary data.</text>
</comment>
<sequence>MFLLDALDSFPRLRISDALMKIFLWVLGQSGVRDVPSLKELRKMQESLRAESGVPTEQFRSPQGNIFFQNDIRDIIAKDYSNPLIRPHLEFYPEITDGHVSEVWQGEKWRKRIDPRILTPMVAIGSRHFYVFEFARLRDGRYIVPERWVKYKGELYAEAFEVDFSDGRASVIDERTTLVSVKDLKDNYYDLQEKNLLPDCDTRSYETYVKAMPNPDRVIAGGAPLYTSFADYFADDVSGNKSKAWNKHWNIYTAHRNLPRRYLQQEFHVHLVSTSPTASISEQFSTLKKTIESTHTNPITVYDVQARETARVRIFIDTDRSDNPMQSEIACHIGSKGNFPCRRCEVGGTQKEKESDDGYESFFLPGKLRSAPDVINSVKEQLYLACRGKKTPVATLQTATGVKDPHAQFWIDDIINRAIKGSETRPADEVEKTLKVWVDVHEHEIISSHLTLRGFDPTRDSPVELLHTILLGIVKYAWHMSHTPWKATKKSTFTTRLHGLDWNSVSVHSVRPEYMIQYAKSLVGRQLKTIIQSFVFVAYDLVSSDLFSVWKAIGELTALLWMSEIVDPKQHQGDLEIAIANVLDSFATIDPLKIISKIKLHLLTHIPDDVRDYGPLVGEATEVFECFNAVFRSCSVLSNHQAPSRDIAVQLGGQDGFKQRISGGWWKTKSGDWVQAGIAIREKLSEDPVLRNNLGWAGEAAMSGGSIKLSPYVVPKKGPRYRPSKTWRELMASKAGNASQFCEDPEQPWFEVKYSVSMKSNDQCYVGSWVFAVVRTPDTSSGSAADPPEKCSTICGRIVELLAPTECEVKGLAVITVYQMLESRHPIFGMPRLAKVTPPNGQGSVVVPVEDLEFNFNVQHDCPSAGCSATGKRARRQERIVCDDILDDAIEHRDIDQWVINTHSLHNGHLLRLRVRRELISPVRLIPADERQQRHRERASTLRPGQEKRRKKAADERAAKKAVTVDPKQEAPKAGPKPGGEEFMDVDEEGAMVP</sequence>
<protein>
    <submittedName>
        <fullName evidence="2">Uncharacterized protein</fullName>
    </submittedName>
</protein>
<reference evidence="2" key="1">
    <citation type="journal article" date="2020" name="Nat. Commun.">
        <title>Large-scale genome sequencing of mycorrhizal fungi provides insights into the early evolution of symbiotic traits.</title>
        <authorList>
            <person name="Miyauchi S."/>
            <person name="Kiss E."/>
            <person name="Kuo A."/>
            <person name="Drula E."/>
            <person name="Kohler A."/>
            <person name="Sanchez-Garcia M."/>
            <person name="Morin E."/>
            <person name="Andreopoulos B."/>
            <person name="Barry K.W."/>
            <person name="Bonito G."/>
            <person name="Buee M."/>
            <person name="Carver A."/>
            <person name="Chen C."/>
            <person name="Cichocki N."/>
            <person name="Clum A."/>
            <person name="Culley D."/>
            <person name="Crous P.W."/>
            <person name="Fauchery L."/>
            <person name="Girlanda M."/>
            <person name="Hayes R.D."/>
            <person name="Keri Z."/>
            <person name="LaButti K."/>
            <person name="Lipzen A."/>
            <person name="Lombard V."/>
            <person name="Magnuson J."/>
            <person name="Maillard F."/>
            <person name="Murat C."/>
            <person name="Nolan M."/>
            <person name="Ohm R.A."/>
            <person name="Pangilinan J."/>
            <person name="Pereira M.F."/>
            <person name="Perotto S."/>
            <person name="Peter M."/>
            <person name="Pfister S."/>
            <person name="Riley R."/>
            <person name="Sitrit Y."/>
            <person name="Stielow J.B."/>
            <person name="Szollosi G."/>
            <person name="Zifcakova L."/>
            <person name="Stursova M."/>
            <person name="Spatafora J.W."/>
            <person name="Tedersoo L."/>
            <person name="Vaario L.M."/>
            <person name="Yamada A."/>
            <person name="Yan M."/>
            <person name="Wang P."/>
            <person name="Xu J."/>
            <person name="Bruns T."/>
            <person name="Baldrian P."/>
            <person name="Vilgalys R."/>
            <person name="Dunand C."/>
            <person name="Henrissat B."/>
            <person name="Grigoriev I.V."/>
            <person name="Hibbett D."/>
            <person name="Nagy L.G."/>
            <person name="Martin F.M."/>
        </authorList>
    </citation>
    <scope>NUCLEOTIDE SEQUENCE</scope>
    <source>
        <strain evidence="2">UH-Tt-Lm1</strain>
    </source>
</reference>
<evidence type="ECO:0000313" key="2">
    <source>
        <dbReference type="EMBL" id="KAF9780464.1"/>
    </source>
</evidence>
<proteinExistence type="predicted"/>
<evidence type="ECO:0000256" key="1">
    <source>
        <dbReference type="SAM" id="MobiDB-lite"/>
    </source>
</evidence>
<dbReference type="Proteomes" id="UP000736335">
    <property type="component" value="Unassembled WGS sequence"/>
</dbReference>
<name>A0A9P6H6Q4_9AGAM</name>
<dbReference type="PANTHER" id="PTHR31912:SF34">
    <property type="entry name" value="NOTOCHORD-RELATED PROTEIN"/>
    <property type="match status" value="1"/>
</dbReference>
<feature type="region of interest" description="Disordered" evidence="1">
    <location>
        <begin position="930"/>
        <end position="994"/>
    </location>
</feature>
<dbReference type="AlphaFoldDB" id="A0A9P6H6Q4"/>
<feature type="compositionally biased region" description="Acidic residues" evidence="1">
    <location>
        <begin position="982"/>
        <end position="994"/>
    </location>
</feature>
<reference evidence="2" key="2">
    <citation type="submission" date="2020-11" db="EMBL/GenBank/DDBJ databases">
        <authorList>
            <consortium name="DOE Joint Genome Institute"/>
            <person name="Kuo A."/>
            <person name="Miyauchi S."/>
            <person name="Kiss E."/>
            <person name="Drula E."/>
            <person name="Kohler A."/>
            <person name="Sanchez-Garcia M."/>
            <person name="Andreopoulos B."/>
            <person name="Barry K.W."/>
            <person name="Bonito G."/>
            <person name="Buee M."/>
            <person name="Carver A."/>
            <person name="Chen C."/>
            <person name="Cichocki N."/>
            <person name="Clum A."/>
            <person name="Culley D."/>
            <person name="Crous P.W."/>
            <person name="Fauchery L."/>
            <person name="Girlanda M."/>
            <person name="Hayes R."/>
            <person name="Keri Z."/>
            <person name="Labutti K."/>
            <person name="Lipzen A."/>
            <person name="Lombard V."/>
            <person name="Magnuson J."/>
            <person name="Maillard F."/>
            <person name="Morin E."/>
            <person name="Murat C."/>
            <person name="Nolan M."/>
            <person name="Ohm R."/>
            <person name="Pangilinan J."/>
            <person name="Pereira M."/>
            <person name="Perotto S."/>
            <person name="Peter M."/>
            <person name="Riley R."/>
            <person name="Sitrit Y."/>
            <person name="Stielow B."/>
            <person name="Szollosi G."/>
            <person name="Zifcakova L."/>
            <person name="Stursova M."/>
            <person name="Spatafora J.W."/>
            <person name="Tedersoo L."/>
            <person name="Vaario L.-M."/>
            <person name="Yamada A."/>
            <person name="Yan M."/>
            <person name="Wang P."/>
            <person name="Xu J."/>
            <person name="Bruns T."/>
            <person name="Baldrian P."/>
            <person name="Vilgalys R."/>
            <person name="Henrissat B."/>
            <person name="Grigoriev I.V."/>
            <person name="Hibbett D."/>
            <person name="Nagy L.G."/>
            <person name="Martin F.M."/>
        </authorList>
    </citation>
    <scope>NUCLEOTIDE SEQUENCE</scope>
    <source>
        <strain evidence="2">UH-Tt-Lm1</strain>
    </source>
</reference>
<evidence type="ECO:0000313" key="3">
    <source>
        <dbReference type="Proteomes" id="UP000736335"/>
    </source>
</evidence>
<dbReference type="OrthoDB" id="2506088at2759"/>
<dbReference type="EMBL" id="WIUZ02000016">
    <property type="protein sequence ID" value="KAF9780464.1"/>
    <property type="molecule type" value="Genomic_DNA"/>
</dbReference>
<organism evidence="2 3">
    <name type="scientific">Thelephora terrestris</name>
    <dbReference type="NCBI Taxonomy" id="56493"/>
    <lineage>
        <taxon>Eukaryota</taxon>
        <taxon>Fungi</taxon>
        <taxon>Dikarya</taxon>
        <taxon>Basidiomycota</taxon>
        <taxon>Agaricomycotina</taxon>
        <taxon>Agaricomycetes</taxon>
        <taxon>Thelephorales</taxon>
        <taxon>Thelephoraceae</taxon>
        <taxon>Thelephora</taxon>
    </lineage>
</organism>
<gene>
    <name evidence="2" type="ORF">BJ322DRAFT_1128850</name>
</gene>
<accession>A0A9P6H6Q4</accession>
<dbReference type="PANTHER" id="PTHR31912">
    <property type="entry name" value="IP13529P"/>
    <property type="match status" value="1"/>
</dbReference>